<keyword evidence="3 12" id="KW-0235">DNA replication</keyword>
<evidence type="ECO:0000313" key="16">
    <source>
        <dbReference type="Proteomes" id="UP001257277"/>
    </source>
</evidence>
<dbReference type="CDD" id="cd00984">
    <property type="entry name" value="DnaB_C"/>
    <property type="match status" value="1"/>
</dbReference>
<dbReference type="InterPro" id="IPR016136">
    <property type="entry name" value="DNA_helicase_N/primase_C"/>
</dbReference>
<keyword evidence="4 12" id="KW-0547">Nucleotide-binding</keyword>
<dbReference type="PANTHER" id="PTHR30153">
    <property type="entry name" value="REPLICATIVE DNA HELICASE DNAB"/>
    <property type="match status" value="1"/>
</dbReference>
<dbReference type="PROSITE" id="PS51199">
    <property type="entry name" value="SF4_HELICASE"/>
    <property type="match status" value="1"/>
</dbReference>
<dbReference type="Proteomes" id="UP001257277">
    <property type="component" value="Unassembled WGS sequence"/>
</dbReference>
<keyword evidence="8 12" id="KW-0238">DNA-binding</keyword>
<dbReference type="RefSeq" id="WP_349240973.1">
    <property type="nucleotide sequence ID" value="NZ_JAVTTO010000002.1"/>
</dbReference>
<dbReference type="EMBL" id="JAVTTO010000002">
    <property type="protein sequence ID" value="MDT7831715.1"/>
    <property type="molecule type" value="Genomic_DNA"/>
</dbReference>
<feature type="region of interest" description="Disordered" evidence="13">
    <location>
        <begin position="481"/>
        <end position="506"/>
    </location>
</feature>
<dbReference type="InterPro" id="IPR007694">
    <property type="entry name" value="DNA_helicase_DnaB-like_C"/>
</dbReference>
<evidence type="ECO:0000256" key="12">
    <source>
        <dbReference type="RuleBase" id="RU362085"/>
    </source>
</evidence>
<evidence type="ECO:0000313" key="15">
    <source>
        <dbReference type="EMBL" id="MDT7831715.1"/>
    </source>
</evidence>
<evidence type="ECO:0000256" key="11">
    <source>
        <dbReference type="NCBIfam" id="TIGR00665"/>
    </source>
</evidence>
<dbReference type="InterPro" id="IPR007693">
    <property type="entry name" value="DNA_helicase_DnaB-like_N"/>
</dbReference>
<evidence type="ECO:0000256" key="5">
    <source>
        <dbReference type="ARBA" id="ARBA00022801"/>
    </source>
</evidence>
<dbReference type="InterPro" id="IPR007692">
    <property type="entry name" value="DNA_helicase_DnaB"/>
</dbReference>
<comment type="catalytic activity">
    <reaction evidence="10 12">
        <text>ATP + H2O = ADP + phosphate + H(+)</text>
        <dbReference type="Rhea" id="RHEA:13065"/>
        <dbReference type="ChEBI" id="CHEBI:15377"/>
        <dbReference type="ChEBI" id="CHEBI:15378"/>
        <dbReference type="ChEBI" id="CHEBI:30616"/>
        <dbReference type="ChEBI" id="CHEBI:43474"/>
        <dbReference type="ChEBI" id="CHEBI:456216"/>
        <dbReference type="EC" id="5.6.2.3"/>
    </reaction>
</comment>
<evidence type="ECO:0000256" key="10">
    <source>
        <dbReference type="ARBA" id="ARBA00048954"/>
    </source>
</evidence>
<dbReference type="InterPro" id="IPR003593">
    <property type="entry name" value="AAA+_ATPase"/>
</dbReference>
<keyword evidence="5 12" id="KW-0378">Hydrolase</keyword>
<sequence length="506" mass="56179">MDKPSPITGKKIDKSRIISLEKGKIPPQAVDLEEAVLGAMMIDKKGIDDVIDILHPDAFYEVKHQEVYRVIFELFQESKPIDLLTVSNQLKKNGKLDIVGGDFYLIRLTQKVASSAHIEFHARIILQKYIQRKLISISSDIIENAYDETSDVFDLLDNAEAKLFEVTQGNLKKSSEGAGDLVKQALKKIQDISNQEGMSGLATGFTKLDALTSGWQPSDLVIIAARPGMGKTAFVISMAKNMAIDFDHPVAVFSLEMSSVQLITRMISSETGLTSEKLRKGNLEPHEWEQLNVKVKKLSDAPIFIDDTPSLSIFDLRAKARRLVSQHGVKIIVIDYLQLMTAGNTGKGGNREQEISTISRNLKALAKELSIPVIALSQLSRAVETRGGSKRPLLSDLRESGAIEQDADIVSFIYRPEYYGMTEWDDDDHSPCEGQGEFIVAKHRNGGLDNIRLKFTGHLAKFSDLEEGFSSEFHSSMNANFGDDFSPDQRIEPKDAFGMGEDDVPF</sequence>
<evidence type="ECO:0000256" key="4">
    <source>
        <dbReference type="ARBA" id="ARBA00022741"/>
    </source>
</evidence>
<dbReference type="GO" id="GO:0003678">
    <property type="term" value="F:DNA helicase activity"/>
    <property type="evidence" value="ECO:0007669"/>
    <property type="project" value="UniProtKB-EC"/>
</dbReference>
<evidence type="ECO:0000256" key="3">
    <source>
        <dbReference type="ARBA" id="ARBA00022705"/>
    </source>
</evidence>
<dbReference type="Pfam" id="PF00772">
    <property type="entry name" value="DnaB"/>
    <property type="match status" value="1"/>
</dbReference>
<proteinExistence type="inferred from homology"/>
<evidence type="ECO:0000256" key="13">
    <source>
        <dbReference type="SAM" id="MobiDB-lite"/>
    </source>
</evidence>
<comment type="function">
    <text evidence="12">The main replicative DNA helicase, it participates in initiation and elongation during chromosome replication. Travels ahead of the DNA replisome, separating dsDNA into templates for DNA synthesis. A processive ATP-dependent 5'-3' DNA helicase it has DNA-dependent ATPase activity.</text>
</comment>
<dbReference type="InterPro" id="IPR027417">
    <property type="entry name" value="P-loop_NTPase"/>
</dbReference>
<dbReference type="NCBIfam" id="TIGR00665">
    <property type="entry name" value="DnaB"/>
    <property type="match status" value="1"/>
</dbReference>
<feature type="domain" description="SF4 helicase" evidence="14">
    <location>
        <begin position="194"/>
        <end position="469"/>
    </location>
</feature>
<dbReference type="PANTHER" id="PTHR30153:SF2">
    <property type="entry name" value="REPLICATIVE DNA HELICASE"/>
    <property type="match status" value="1"/>
</dbReference>
<evidence type="ECO:0000259" key="14">
    <source>
        <dbReference type="PROSITE" id="PS51199"/>
    </source>
</evidence>
<name>A0ABU3LDC4_9FLAO</name>
<dbReference type="SUPFAM" id="SSF52540">
    <property type="entry name" value="P-loop containing nucleoside triphosphate hydrolases"/>
    <property type="match status" value="1"/>
</dbReference>
<keyword evidence="7 12" id="KW-0067">ATP-binding</keyword>
<comment type="similarity">
    <text evidence="1 12">Belongs to the helicase family. DnaB subfamily.</text>
</comment>
<accession>A0ABU3LDC4</accession>
<keyword evidence="2 12" id="KW-0639">Primosome</keyword>
<evidence type="ECO:0000256" key="7">
    <source>
        <dbReference type="ARBA" id="ARBA00022840"/>
    </source>
</evidence>
<gene>
    <name evidence="15" type="primary">dnaB</name>
    <name evidence="15" type="ORF">RQM59_04950</name>
</gene>
<dbReference type="Gene3D" id="3.40.50.300">
    <property type="entry name" value="P-loop containing nucleotide triphosphate hydrolases"/>
    <property type="match status" value="1"/>
</dbReference>
<evidence type="ECO:0000256" key="6">
    <source>
        <dbReference type="ARBA" id="ARBA00022806"/>
    </source>
</evidence>
<dbReference type="EC" id="5.6.2.3" evidence="11 12"/>
<keyword evidence="9" id="KW-0413">Isomerase</keyword>
<evidence type="ECO:0000256" key="9">
    <source>
        <dbReference type="ARBA" id="ARBA00023235"/>
    </source>
</evidence>
<reference evidence="15 16" key="1">
    <citation type="submission" date="2023-09" db="EMBL/GenBank/DDBJ databases">
        <title>Novel taxa isolated from Blanes Bay.</title>
        <authorList>
            <person name="Rey-Velasco X."/>
            <person name="Lucena T."/>
        </authorList>
    </citation>
    <scope>NUCLEOTIDE SEQUENCE [LARGE SCALE GENOMIC DNA]</scope>
    <source>
        <strain evidence="15 16">S356</strain>
    </source>
</reference>
<dbReference type="Pfam" id="PF03796">
    <property type="entry name" value="DnaB_C"/>
    <property type="match status" value="1"/>
</dbReference>
<dbReference type="Gene3D" id="1.10.860.10">
    <property type="entry name" value="DNAb Helicase, Chain A"/>
    <property type="match status" value="1"/>
</dbReference>
<dbReference type="InterPro" id="IPR036185">
    <property type="entry name" value="DNA_heli_DnaB-like_N_sf"/>
</dbReference>
<evidence type="ECO:0000256" key="8">
    <source>
        <dbReference type="ARBA" id="ARBA00023125"/>
    </source>
</evidence>
<evidence type="ECO:0000256" key="2">
    <source>
        <dbReference type="ARBA" id="ARBA00022515"/>
    </source>
</evidence>
<dbReference type="SUPFAM" id="SSF48024">
    <property type="entry name" value="N-terminal domain of DnaB helicase"/>
    <property type="match status" value="1"/>
</dbReference>
<dbReference type="SMART" id="SM00382">
    <property type="entry name" value="AAA"/>
    <property type="match status" value="1"/>
</dbReference>
<evidence type="ECO:0000256" key="1">
    <source>
        <dbReference type="ARBA" id="ARBA00008428"/>
    </source>
</evidence>
<comment type="caution">
    <text evidence="15">The sequence shown here is derived from an EMBL/GenBank/DDBJ whole genome shotgun (WGS) entry which is preliminary data.</text>
</comment>
<keyword evidence="16" id="KW-1185">Reference proteome</keyword>
<keyword evidence="6 12" id="KW-0347">Helicase</keyword>
<organism evidence="15 16">
    <name type="scientific">Asprobacillus argus</name>
    <dbReference type="NCBI Taxonomy" id="3076534"/>
    <lineage>
        <taxon>Bacteria</taxon>
        <taxon>Pseudomonadati</taxon>
        <taxon>Bacteroidota</taxon>
        <taxon>Flavobacteriia</taxon>
        <taxon>Flavobacteriales</taxon>
        <taxon>Flavobacteriaceae</taxon>
        <taxon>Asprobacillus</taxon>
    </lineage>
</organism>
<protein>
    <recommendedName>
        <fullName evidence="11 12">Replicative DNA helicase</fullName>
        <ecNumber evidence="11 12">5.6.2.3</ecNumber>
    </recommendedName>
</protein>
<dbReference type="GO" id="GO:0016787">
    <property type="term" value="F:hydrolase activity"/>
    <property type="evidence" value="ECO:0007669"/>
    <property type="project" value="UniProtKB-KW"/>
</dbReference>